<comment type="caution">
    <text evidence="2">The sequence shown here is derived from an EMBL/GenBank/DDBJ whole genome shotgun (WGS) entry which is preliminary data.</text>
</comment>
<proteinExistence type="predicted"/>
<accession>A0ABW2FBP3</accession>
<organism evidence="2 3">
    <name type="scientific">Cohnella cellulosilytica</name>
    <dbReference type="NCBI Taxonomy" id="986710"/>
    <lineage>
        <taxon>Bacteria</taxon>
        <taxon>Bacillati</taxon>
        <taxon>Bacillota</taxon>
        <taxon>Bacilli</taxon>
        <taxon>Bacillales</taxon>
        <taxon>Paenibacillaceae</taxon>
        <taxon>Cohnella</taxon>
    </lineage>
</organism>
<feature type="compositionally biased region" description="Low complexity" evidence="1">
    <location>
        <begin position="11"/>
        <end position="22"/>
    </location>
</feature>
<evidence type="ECO:0000313" key="2">
    <source>
        <dbReference type="EMBL" id="MFC7150696.1"/>
    </source>
</evidence>
<protein>
    <submittedName>
        <fullName evidence="2">Uncharacterized protein</fullName>
    </submittedName>
</protein>
<reference evidence="3" key="1">
    <citation type="journal article" date="2019" name="Int. J. Syst. Evol. Microbiol.">
        <title>The Global Catalogue of Microorganisms (GCM) 10K type strain sequencing project: providing services to taxonomists for standard genome sequencing and annotation.</title>
        <authorList>
            <consortium name="The Broad Institute Genomics Platform"/>
            <consortium name="The Broad Institute Genome Sequencing Center for Infectious Disease"/>
            <person name="Wu L."/>
            <person name="Ma J."/>
        </authorList>
    </citation>
    <scope>NUCLEOTIDE SEQUENCE [LARGE SCALE GENOMIC DNA]</scope>
    <source>
        <strain evidence="3">KCTC 12907</strain>
    </source>
</reference>
<gene>
    <name evidence="2" type="ORF">ACFQMJ_19365</name>
</gene>
<dbReference type="Proteomes" id="UP001596378">
    <property type="component" value="Unassembled WGS sequence"/>
</dbReference>
<feature type="region of interest" description="Disordered" evidence="1">
    <location>
        <begin position="1"/>
        <end position="34"/>
    </location>
</feature>
<sequence length="90" mass="10167">MKGEFPGETLGHAGSSARGAAGKDTVEKRRRRPPGTRLRFFALYDPANRGKAQAAFKRDLQFYEKYGLLKDEKFNVKVYTGSHTERMEVA</sequence>
<keyword evidence="3" id="KW-1185">Reference proteome</keyword>
<evidence type="ECO:0000313" key="3">
    <source>
        <dbReference type="Proteomes" id="UP001596378"/>
    </source>
</evidence>
<evidence type="ECO:0000256" key="1">
    <source>
        <dbReference type="SAM" id="MobiDB-lite"/>
    </source>
</evidence>
<dbReference type="EMBL" id="JBHTAI010000012">
    <property type="protein sequence ID" value="MFC7150696.1"/>
    <property type="molecule type" value="Genomic_DNA"/>
</dbReference>
<name>A0ABW2FBP3_9BACL</name>